<protein>
    <submittedName>
        <fullName evidence="1">Uncharacterized protein</fullName>
    </submittedName>
</protein>
<evidence type="ECO:0000313" key="1">
    <source>
        <dbReference type="EMBL" id="KKN24250.1"/>
    </source>
</evidence>
<name>A0A0F9NXP0_9ZZZZ</name>
<gene>
    <name evidence="1" type="ORF">LCGC14_0896950</name>
</gene>
<dbReference type="EMBL" id="LAZR01002898">
    <property type="protein sequence ID" value="KKN24250.1"/>
    <property type="molecule type" value="Genomic_DNA"/>
</dbReference>
<organism evidence="1">
    <name type="scientific">marine sediment metagenome</name>
    <dbReference type="NCBI Taxonomy" id="412755"/>
    <lineage>
        <taxon>unclassified sequences</taxon>
        <taxon>metagenomes</taxon>
        <taxon>ecological metagenomes</taxon>
    </lineage>
</organism>
<proteinExistence type="predicted"/>
<comment type="caution">
    <text evidence="1">The sequence shown here is derived from an EMBL/GenBank/DDBJ whole genome shotgun (WGS) entry which is preliminary data.</text>
</comment>
<sequence length="102" mass="12178">MNRGDKRRIQRVQQKIRKRGPQVRDFTVLFTALDNVPYITLRELKLLLPKEIYLTVIELTEKPKGLQIMKDGENEGIFAQNLHLVFERIKDIVRERKQELIH</sequence>
<reference evidence="1" key="1">
    <citation type="journal article" date="2015" name="Nature">
        <title>Complex archaea that bridge the gap between prokaryotes and eukaryotes.</title>
        <authorList>
            <person name="Spang A."/>
            <person name="Saw J.H."/>
            <person name="Jorgensen S.L."/>
            <person name="Zaremba-Niedzwiedzka K."/>
            <person name="Martijn J."/>
            <person name="Lind A.E."/>
            <person name="van Eijk R."/>
            <person name="Schleper C."/>
            <person name="Guy L."/>
            <person name="Ettema T.J."/>
        </authorList>
    </citation>
    <scope>NUCLEOTIDE SEQUENCE</scope>
</reference>
<dbReference type="AlphaFoldDB" id="A0A0F9NXP0"/>
<accession>A0A0F9NXP0</accession>